<organism evidence="13 14">
    <name type="scientific">Leptotrombidium deliense</name>
    <dbReference type="NCBI Taxonomy" id="299467"/>
    <lineage>
        <taxon>Eukaryota</taxon>
        <taxon>Metazoa</taxon>
        <taxon>Ecdysozoa</taxon>
        <taxon>Arthropoda</taxon>
        <taxon>Chelicerata</taxon>
        <taxon>Arachnida</taxon>
        <taxon>Acari</taxon>
        <taxon>Acariformes</taxon>
        <taxon>Trombidiformes</taxon>
        <taxon>Prostigmata</taxon>
        <taxon>Anystina</taxon>
        <taxon>Parasitengona</taxon>
        <taxon>Trombiculoidea</taxon>
        <taxon>Trombiculidae</taxon>
        <taxon>Leptotrombidium</taxon>
    </lineage>
</organism>
<dbReference type="Pfam" id="PF04055">
    <property type="entry name" value="Radical_SAM"/>
    <property type="match status" value="1"/>
</dbReference>
<feature type="domain" description="Radical SAM core" evidence="12">
    <location>
        <begin position="253"/>
        <end position="512"/>
    </location>
</feature>
<comment type="similarity">
    <text evidence="2">Belongs to the methylthiotransferase family. MiaB subfamily.</text>
</comment>
<dbReference type="NCBIfam" id="TIGR00089">
    <property type="entry name" value="MiaB/RimO family radical SAM methylthiotransferase"/>
    <property type="match status" value="1"/>
</dbReference>
<sequence>MELLKCCRILQRIENSIICRKRFHIERKCLNKLEAFKERLESGPQFDDFLREDAINEINKHLTKSEKSGNIAYIAKRSSIAPYIDKRVLDGKQRTVCIETYGCQMNVNDTEIAAKILRDYNYQIVNEVKDANIILLMTCAIREGAEHKIWQRLKYLRSMKQSANNVLKQVGVLGCMAERLKTKLIEKDKLVDIVAGPDSYRDLPKLLAINNLNAVNAVNVLLSMDETYADIVPTVTCDTNEENYLIESPERKLQTAKKAYVSIMRGCDNMCSYCIVPFTRGKERSRDLQSIVNEVKLLTKAGIKEITLLGQNVNSYRCLSDTQQKEEINSHNEYKLSSDGFRTVYKQKIGGLRFDTLLDSVAKVDEEVRFRFTSPHPKDFPSSVLHVINNHRNVCKLVHLPAQSGSNVILEQMRRGYTIEAYLDLVKKMRETIPNVGFSSDFICGYCGETEAQHEQTLDLIDKVKYNYIFVFPYSMREKTHAFHRHVDDVPKDVKNRRVKEVAEVFRRNALKLNEALLGTHQLVLVEGLSKRSNDHFVGRNDLNTKVIFPNVKVKDRTKSSLNDERNVAPGDYVVVEVHKCTSETLTGVPLFITRLADFQVN</sequence>
<keyword evidence="6" id="KW-0408">Iron</keyword>
<dbReference type="FunFam" id="3.40.50.12160:FF:000003">
    <property type="entry name" value="CDK5 regulatory subunit-associated protein 1"/>
    <property type="match status" value="1"/>
</dbReference>
<dbReference type="VEuPathDB" id="VectorBase:LDEU005616"/>
<keyword evidence="14" id="KW-1185">Reference proteome</keyword>
<evidence type="ECO:0000256" key="2">
    <source>
        <dbReference type="ARBA" id="ARBA00009815"/>
    </source>
</evidence>
<evidence type="ECO:0000259" key="10">
    <source>
        <dbReference type="PROSITE" id="PS50926"/>
    </source>
</evidence>
<dbReference type="InterPro" id="IPR002792">
    <property type="entry name" value="TRAM_dom"/>
</dbReference>
<evidence type="ECO:0000256" key="3">
    <source>
        <dbReference type="ARBA" id="ARBA00022485"/>
    </source>
</evidence>
<dbReference type="SFLD" id="SFLDG01061">
    <property type="entry name" value="methylthiotransferase"/>
    <property type="match status" value="1"/>
</dbReference>
<keyword evidence="3" id="KW-0004">4Fe-4S</keyword>
<evidence type="ECO:0000256" key="9">
    <source>
        <dbReference type="ARBA" id="ARBA00074452"/>
    </source>
</evidence>
<dbReference type="SFLD" id="SFLDF00413">
    <property type="entry name" value="CDK5RAP1"/>
    <property type="match status" value="1"/>
</dbReference>
<evidence type="ECO:0000256" key="4">
    <source>
        <dbReference type="ARBA" id="ARBA00022691"/>
    </source>
</evidence>
<evidence type="ECO:0000256" key="5">
    <source>
        <dbReference type="ARBA" id="ARBA00022723"/>
    </source>
</evidence>
<dbReference type="OrthoDB" id="190098at2759"/>
<dbReference type="PROSITE" id="PS01278">
    <property type="entry name" value="MTTASE_RADICAL"/>
    <property type="match status" value="1"/>
</dbReference>
<dbReference type="InterPro" id="IPR006638">
    <property type="entry name" value="Elp3/MiaA/NifB-like_rSAM"/>
</dbReference>
<dbReference type="Gene3D" id="3.40.50.12160">
    <property type="entry name" value="Methylthiotransferase, N-terminal domain"/>
    <property type="match status" value="1"/>
</dbReference>
<dbReference type="PROSITE" id="PS51918">
    <property type="entry name" value="RADICAL_SAM"/>
    <property type="match status" value="1"/>
</dbReference>
<feature type="domain" description="TRAM" evidence="10">
    <location>
        <begin position="515"/>
        <end position="592"/>
    </location>
</feature>
<gene>
    <name evidence="13" type="ORF">B4U80_04286</name>
</gene>
<dbReference type="GO" id="GO:0080090">
    <property type="term" value="P:regulation of primary metabolic process"/>
    <property type="evidence" value="ECO:0007669"/>
    <property type="project" value="UniProtKB-ARBA"/>
</dbReference>
<dbReference type="InterPro" id="IPR058240">
    <property type="entry name" value="rSAM_sf"/>
</dbReference>
<dbReference type="InterPro" id="IPR006463">
    <property type="entry name" value="MiaB_methiolase"/>
</dbReference>
<dbReference type="EMBL" id="NCKV01002767">
    <property type="protein sequence ID" value="RWS26424.1"/>
    <property type="molecule type" value="Genomic_DNA"/>
</dbReference>
<dbReference type="SMART" id="SM00729">
    <property type="entry name" value="Elp3"/>
    <property type="match status" value="1"/>
</dbReference>
<name>A0A443SFY2_9ACAR</name>
<dbReference type="SFLD" id="SFLDF00273">
    <property type="entry name" value="(dimethylallyl)adenosine_tRNA"/>
    <property type="match status" value="1"/>
</dbReference>
<comment type="caution">
    <text evidence="13">The sequence shown here is derived from an EMBL/GenBank/DDBJ whole genome shotgun (WGS) entry which is preliminary data.</text>
</comment>
<dbReference type="FunFam" id="3.80.30.20:FF:000003">
    <property type="entry name" value="CDK5 regulatory subunit-associated protein 1"/>
    <property type="match status" value="1"/>
</dbReference>
<dbReference type="SFLD" id="SFLDS00029">
    <property type="entry name" value="Radical_SAM"/>
    <property type="match status" value="1"/>
</dbReference>
<dbReference type="SUPFAM" id="SSF102114">
    <property type="entry name" value="Radical SAM enzymes"/>
    <property type="match status" value="1"/>
</dbReference>
<dbReference type="InterPro" id="IPR013848">
    <property type="entry name" value="Methylthiotransferase_N"/>
</dbReference>
<comment type="function">
    <text evidence="8">Potential regulator of CDK5 activity.</text>
</comment>
<evidence type="ECO:0000313" key="13">
    <source>
        <dbReference type="EMBL" id="RWS26424.1"/>
    </source>
</evidence>
<dbReference type="Gene3D" id="3.80.30.20">
    <property type="entry name" value="tm_1862 like domain"/>
    <property type="match status" value="1"/>
</dbReference>
<dbReference type="Pfam" id="PF00919">
    <property type="entry name" value="UPF0004"/>
    <property type="match status" value="1"/>
</dbReference>
<dbReference type="GO" id="GO:0005829">
    <property type="term" value="C:cytosol"/>
    <property type="evidence" value="ECO:0007669"/>
    <property type="project" value="TreeGrafter"/>
</dbReference>
<dbReference type="Proteomes" id="UP000288716">
    <property type="component" value="Unassembled WGS sequence"/>
</dbReference>
<evidence type="ECO:0000256" key="7">
    <source>
        <dbReference type="ARBA" id="ARBA00023014"/>
    </source>
</evidence>
<evidence type="ECO:0000256" key="8">
    <source>
        <dbReference type="ARBA" id="ARBA00053923"/>
    </source>
</evidence>
<dbReference type="InterPro" id="IPR023404">
    <property type="entry name" value="rSAM_horseshoe"/>
</dbReference>
<keyword evidence="4" id="KW-0949">S-adenosyl-L-methionine</keyword>
<dbReference type="GO" id="GO:0035597">
    <property type="term" value="F:tRNA-2-methylthio-N(6)-dimethylallyladenosine(37) synthase activity"/>
    <property type="evidence" value="ECO:0007669"/>
    <property type="project" value="TreeGrafter"/>
</dbReference>
<proteinExistence type="inferred from homology"/>
<accession>A0A443SFY2</accession>
<dbReference type="PROSITE" id="PS51449">
    <property type="entry name" value="MTTASE_N"/>
    <property type="match status" value="1"/>
</dbReference>
<dbReference type="PROSITE" id="PS50926">
    <property type="entry name" value="TRAM"/>
    <property type="match status" value="1"/>
</dbReference>
<dbReference type="InterPro" id="IPR005839">
    <property type="entry name" value="Methylthiotransferase"/>
</dbReference>
<keyword evidence="5" id="KW-0479">Metal-binding</keyword>
<dbReference type="InterPro" id="IPR038135">
    <property type="entry name" value="Methylthiotransferase_N_sf"/>
</dbReference>
<comment type="cofactor">
    <cofactor evidence="1">
        <name>[4Fe-4S] cluster</name>
        <dbReference type="ChEBI" id="CHEBI:49883"/>
    </cofactor>
</comment>
<keyword evidence="7" id="KW-0411">Iron-sulfur</keyword>
<evidence type="ECO:0000313" key="14">
    <source>
        <dbReference type="Proteomes" id="UP000288716"/>
    </source>
</evidence>
<dbReference type="GO" id="GO:0046872">
    <property type="term" value="F:metal ion binding"/>
    <property type="evidence" value="ECO:0007669"/>
    <property type="project" value="UniProtKB-KW"/>
</dbReference>
<dbReference type="AlphaFoldDB" id="A0A443SFY2"/>
<dbReference type="PANTHER" id="PTHR43020">
    <property type="entry name" value="CDK5 REGULATORY SUBUNIT-ASSOCIATED PROTEIN 1"/>
    <property type="match status" value="1"/>
</dbReference>
<dbReference type="GO" id="GO:0051539">
    <property type="term" value="F:4 iron, 4 sulfur cluster binding"/>
    <property type="evidence" value="ECO:0007669"/>
    <property type="project" value="UniProtKB-KW"/>
</dbReference>
<dbReference type="SFLD" id="SFLDG01082">
    <property type="entry name" value="B12-binding_domain_containing"/>
    <property type="match status" value="1"/>
</dbReference>
<evidence type="ECO:0000256" key="1">
    <source>
        <dbReference type="ARBA" id="ARBA00001966"/>
    </source>
</evidence>
<dbReference type="Pfam" id="PF01938">
    <property type="entry name" value="TRAM"/>
    <property type="match status" value="1"/>
</dbReference>
<evidence type="ECO:0000259" key="12">
    <source>
        <dbReference type="PROSITE" id="PS51918"/>
    </source>
</evidence>
<feature type="domain" description="MTTase N-terminal" evidence="11">
    <location>
        <begin position="94"/>
        <end position="212"/>
    </location>
</feature>
<protein>
    <recommendedName>
        <fullName evidence="9">CDK5RAP1-like protein</fullName>
    </recommendedName>
</protein>
<dbReference type="InterPro" id="IPR020612">
    <property type="entry name" value="Methylthiotransferase_CS"/>
</dbReference>
<evidence type="ECO:0000256" key="6">
    <source>
        <dbReference type="ARBA" id="ARBA00023004"/>
    </source>
</evidence>
<dbReference type="InterPro" id="IPR007197">
    <property type="entry name" value="rSAM"/>
</dbReference>
<evidence type="ECO:0000259" key="11">
    <source>
        <dbReference type="PROSITE" id="PS51449"/>
    </source>
</evidence>
<dbReference type="STRING" id="299467.A0A443SFY2"/>
<dbReference type="NCBIfam" id="TIGR01574">
    <property type="entry name" value="miaB-methiolase"/>
    <property type="match status" value="1"/>
</dbReference>
<dbReference type="PANTHER" id="PTHR43020:SF2">
    <property type="entry name" value="MITOCHONDRIAL TRNA METHYLTHIOTRANSFERASE CDK5RAP1"/>
    <property type="match status" value="1"/>
</dbReference>
<dbReference type="GO" id="GO:0005739">
    <property type="term" value="C:mitochondrion"/>
    <property type="evidence" value="ECO:0007669"/>
    <property type="project" value="TreeGrafter"/>
</dbReference>
<dbReference type="GO" id="GO:0060255">
    <property type="term" value="P:regulation of macromolecule metabolic process"/>
    <property type="evidence" value="ECO:0007669"/>
    <property type="project" value="UniProtKB-ARBA"/>
</dbReference>
<reference evidence="13 14" key="1">
    <citation type="journal article" date="2018" name="Gigascience">
        <title>Genomes of trombidid mites reveal novel predicted allergens and laterally-transferred genes associated with secondary metabolism.</title>
        <authorList>
            <person name="Dong X."/>
            <person name="Chaisiri K."/>
            <person name="Xia D."/>
            <person name="Armstrong S.D."/>
            <person name="Fang Y."/>
            <person name="Donnelly M.J."/>
            <person name="Kadowaki T."/>
            <person name="McGarry J.W."/>
            <person name="Darby A.C."/>
            <person name="Makepeace B.L."/>
        </authorList>
    </citation>
    <scope>NUCLEOTIDE SEQUENCE [LARGE SCALE GENOMIC DNA]</scope>
    <source>
        <strain evidence="13">UoL-UT</strain>
    </source>
</reference>